<evidence type="ECO:0008006" key="3">
    <source>
        <dbReference type="Google" id="ProtNLM"/>
    </source>
</evidence>
<dbReference type="AlphaFoldDB" id="A0A1T4WDY1"/>
<dbReference type="OrthoDB" id="95664at2"/>
<organism evidence="1 2">
    <name type="scientific">Caloramator quimbayensis</name>
    <dbReference type="NCBI Taxonomy" id="1147123"/>
    <lineage>
        <taxon>Bacteria</taxon>
        <taxon>Bacillati</taxon>
        <taxon>Bacillota</taxon>
        <taxon>Clostridia</taxon>
        <taxon>Eubacteriales</taxon>
        <taxon>Clostridiaceae</taxon>
        <taxon>Caloramator</taxon>
    </lineage>
</organism>
<dbReference type="STRING" id="1147123.SAMN05443428_10129"/>
<sequence>MKFEKKTLADLHRCYAVSSFDVNSERKIFFATEGEGACYMFSGSDFKQSTVWDGPGGTMSIVPIPEKNGDFLAVQNFFPTFRSENATIVWGKPLENGEWDIRTVLSLPYVHRFDILTSGGVNYFIGATLCTSKKDKDDWSDPGKIYVGVLPDDLSQPIKLTVIKEGLTKNHGYCRALWNGRTAGMVTCEEGVFAVIPPKSKGEEWTIETVLEKPVSDIAIIDIDEDGIDELITIEAFHGGNFVINKKVGEKYEEIYRYPKEMDFGHVVWGGMLRGIPTIIGGYRRFEKELFYIQCESKNPLTFKTGVIEAGTGPSNIYVINDKDRDIIVSANREIGEAALYFVTD</sequence>
<evidence type="ECO:0000313" key="2">
    <source>
        <dbReference type="Proteomes" id="UP000190105"/>
    </source>
</evidence>
<accession>A0A1T4WDY1</accession>
<dbReference type="Proteomes" id="UP000190105">
    <property type="component" value="Unassembled WGS sequence"/>
</dbReference>
<gene>
    <name evidence="1" type="ORF">SAMN05443428_10129</name>
</gene>
<evidence type="ECO:0000313" key="1">
    <source>
        <dbReference type="EMBL" id="SKA75490.1"/>
    </source>
</evidence>
<reference evidence="2" key="1">
    <citation type="submission" date="2017-02" db="EMBL/GenBank/DDBJ databases">
        <authorList>
            <person name="Varghese N."/>
            <person name="Submissions S."/>
        </authorList>
    </citation>
    <scope>NUCLEOTIDE SEQUENCE [LARGE SCALE GENOMIC DNA]</scope>
    <source>
        <strain evidence="2">USBA 833</strain>
    </source>
</reference>
<dbReference type="EMBL" id="FUYH01000001">
    <property type="protein sequence ID" value="SKA75490.1"/>
    <property type="molecule type" value="Genomic_DNA"/>
</dbReference>
<dbReference type="RefSeq" id="WP_078695074.1">
    <property type="nucleotide sequence ID" value="NZ_FUYH01000001.1"/>
</dbReference>
<name>A0A1T4WDY1_9CLOT</name>
<keyword evidence="2" id="KW-1185">Reference proteome</keyword>
<proteinExistence type="predicted"/>
<protein>
    <recommendedName>
        <fullName evidence="3">Repeat domain-containing protein</fullName>
    </recommendedName>
</protein>